<evidence type="ECO:0000256" key="1">
    <source>
        <dbReference type="ARBA" id="ARBA00001966"/>
    </source>
</evidence>
<evidence type="ECO:0000256" key="2">
    <source>
        <dbReference type="ARBA" id="ARBA00022723"/>
    </source>
</evidence>
<dbReference type="Gene3D" id="3.30.420.40">
    <property type="match status" value="2"/>
</dbReference>
<dbReference type="GO" id="GO:0051536">
    <property type="term" value="F:iron-sulfur cluster binding"/>
    <property type="evidence" value="ECO:0007669"/>
    <property type="project" value="UniProtKB-KW"/>
</dbReference>
<feature type="domain" description="DUF2229" evidence="6">
    <location>
        <begin position="312"/>
        <end position="531"/>
    </location>
</feature>
<dbReference type="SUPFAM" id="SSF53067">
    <property type="entry name" value="Actin-like ATPase domain"/>
    <property type="match status" value="1"/>
</dbReference>
<keyword evidence="2" id="KW-0479">Metal-binding</keyword>
<name>X1JSM2_9ZZZZ</name>
<accession>X1JSM2</accession>
<evidence type="ECO:0000313" key="7">
    <source>
        <dbReference type="EMBL" id="GAH97042.1"/>
    </source>
</evidence>
<dbReference type="NCBIfam" id="TIGR00241">
    <property type="entry name" value="CoA_E_activ"/>
    <property type="match status" value="1"/>
</dbReference>
<proteinExistence type="predicted"/>
<evidence type="ECO:0000256" key="3">
    <source>
        <dbReference type="ARBA" id="ARBA00023004"/>
    </source>
</evidence>
<dbReference type="Gene3D" id="3.40.50.11900">
    <property type="match status" value="1"/>
</dbReference>
<evidence type="ECO:0000259" key="5">
    <source>
        <dbReference type="Pfam" id="PF01869"/>
    </source>
</evidence>
<evidence type="ECO:0000256" key="4">
    <source>
        <dbReference type="ARBA" id="ARBA00023014"/>
    </source>
</evidence>
<dbReference type="PANTHER" id="PTHR32329:SF7">
    <property type="entry name" value="ACTIVATOR OF 2-HYDROXYACYL-COA-HYDRATASE"/>
    <property type="match status" value="1"/>
</dbReference>
<dbReference type="InterPro" id="IPR051805">
    <property type="entry name" value="Dehydratase_Activator_Redct"/>
</dbReference>
<sequence>PIEAVRKGVEIIGSKVGDRINVKGVGTTGSGRYLIGDFVGADMVINEITAQATAAADIDNSVDTIFEIGGQDSKFISLEDGVIVDFEMNKVCAAGTGSFLEEQAERFDIKIEDFGDIALKAESPLNLGERCTVFMETNVYSHYQKGASIEDILGGLAYSITMNYINRVVGRKKIGKKIFFQGAVAFNRSVIAAFENYLGKEIIVPENHEVTGAIGAAIKVLENSHKKTKFRGFENISKVSYSHSSFECKGCPNRCEIKKISIKGQPSLFYGGRCEKYEKGDSKSSDIPDYFAERENFLLNSYEPKDNKGAKKVGIPYAMLTHEFYPFWNAFFTELGFDFVLSDKTNKKIINDGLQCSVAETCFPMKTTLGHVQNLLEKGVDYLFLPTTRDMPTKEKNIKGDRTGSYPCPFIQGTWSIVKSAINTGEVKILTPILNFSFKEYIKEKQLTKLGKELGRDRRSIKKAIRQAHLAQNKFYSSVKKRGKEVLSSLKDDEIAIVITSRSYNSCDRAISMDVPKKLRELGFKVIPIDYLPVDSIDLSKEWPNLYWEFGDRIMSAAEIIKKDRRLYPVYITNFGCGPDSFILQYFEREMDRPFLRLEVDEHSAGAGVITRCEAFIDSLMNVRNKKDFPPTQTKTKGKDAVFKKSQGRVIYIPYMGDGAVVLRSAFRSEGINAEMLYSDDETLELGRKYTLGKECYPFIITTGDIIKTLKHNDPKKVAFFMPQTYGPCRFGQ</sequence>
<comment type="caution">
    <text evidence="7">The sequence shown here is derived from an EMBL/GenBank/DDBJ whole genome shotgun (WGS) entry which is preliminary data.</text>
</comment>
<feature type="non-terminal residue" evidence="7">
    <location>
        <position position="1"/>
    </location>
</feature>
<dbReference type="GO" id="GO:0046872">
    <property type="term" value="F:metal ion binding"/>
    <property type="evidence" value="ECO:0007669"/>
    <property type="project" value="UniProtKB-KW"/>
</dbReference>
<dbReference type="EMBL" id="BARV01000339">
    <property type="protein sequence ID" value="GAH97042.1"/>
    <property type="molecule type" value="Genomic_DNA"/>
</dbReference>
<dbReference type="InterPro" id="IPR008275">
    <property type="entry name" value="CoA_E_activase_dom"/>
</dbReference>
<dbReference type="PANTHER" id="PTHR32329">
    <property type="entry name" value="BIFUNCTIONAL PROTEIN [INCLUDES 2-HYDROXYACYL-COA DEHYDRATASE (N-TER) AND ITS ACTIVATOR DOMAIN (C_TERM)-RELATED"/>
    <property type="match status" value="1"/>
</dbReference>
<dbReference type="CDD" id="cd24035">
    <property type="entry name" value="ASKHA_NBD_O66634-like_rpt2"/>
    <property type="match status" value="1"/>
</dbReference>
<feature type="domain" description="ATPase BadF/BadG/BcrA/BcrD type" evidence="5">
    <location>
        <begin position="19"/>
        <end position="217"/>
    </location>
</feature>
<gene>
    <name evidence="7" type="ORF">S06H3_01377</name>
</gene>
<protein>
    <recommendedName>
        <fullName evidence="8">CoA activase</fullName>
    </recommendedName>
</protein>
<keyword evidence="3" id="KW-0408">Iron</keyword>
<dbReference type="InterPro" id="IPR002731">
    <property type="entry name" value="ATPase_BadF"/>
</dbReference>
<reference evidence="7" key="1">
    <citation type="journal article" date="2014" name="Front. Microbiol.">
        <title>High frequency of phylogenetically diverse reductive dehalogenase-homologous genes in deep subseafloor sedimentary metagenomes.</title>
        <authorList>
            <person name="Kawai M."/>
            <person name="Futagami T."/>
            <person name="Toyoda A."/>
            <person name="Takaki Y."/>
            <person name="Nishi S."/>
            <person name="Hori S."/>
            <person name="Arai W."/>
            <person name="Tsubouchi T."/>
            <person name="Morono Y."/>
            <person name="Uchiyama I."/>
            <person name="Ito T."/>
            <person name="Fujiyama A."/>
            <person name="Inagaki F."/>
            <person name="Takami H."/>
        </authorList>
    </citation>
    <scope>NUCLEOTIDE SEQUENCE</scope>
    <source>
        <strain evidence="7">Expedition CK06-06</strain>
    </source>
</reference>
<dbReference type="InterPro" id="IPR043129">
    <property type="entry name" value="ATPase_NBD"/>
</dbReference>
<organism evidence="7">
    <name type="scientific">marine sediment metagenome</name>
    <dbReference type="NCBI Taxonomy" id="412755"/>
    <lineage>
        <taxon>unclassified sequences</taxon>
        <taxon>metagenomes</taxon>
        <taxon>ecological metagenomes</taxon>
    </lineage>
</organism>
<dbReference type="Pfam" id="PF09989">
    <property type="entry name" value="DUF2229"/>
    <property type="match status" value="1"/>
</dbReference>
<comment type="cofactor">
    <cofactor evidence="1">
        <name>[4Fe-4S] cluster</name>
        <dbReference type="ChEBI" id="CHEBI:49883"/>
    </cofactor>
</comment>
<evidence type="ECO:0008006" key="8">
    <source>
        <dbReference type="Google" id="ProtNLM"/>
    </source>
</evidence>
<dbReference type="InterPro" id="IPR018709">
    <property type="entry name" value="CoA_activase_DUF2229"/>
</dbReference>
<dbReference type="AlphaFoldDB" id="X1JSM2"/>
<keyword evidence="4" id="KW-0411">Iron-sulfur</keyword>
<dbReference type="Pfam" id="PF01869">
    <property type="entry name" value="BcrAD_BadFG"/>
    <property type="match status" value="1"/>
</dbReference>
<evidence type="ECO:0000259" key="6">
    <source>
        <dbReference type="Pfam" id="PF09989"/>
    </source>
</evidence>